<reference evidence="1 2" key="1">
    <citation type="submission" date="2016-05" db="EMBL/GenBank/DDBJ databases">
        <authorList>
            <person name="Lee J.-Y."/>
            <person name="Kim E.B."/>
            <person name="Choi Y.-J."/>
        </authorList>
    </citation>
    <scope>NUCLEOTIDE SEQUENCE [LARGE SCALE GENOMIC DNA]</scope>
    <source>
        <strain evidence="1 2">KLA006</strain>
    </source>
</reference>
<organism evidence="1 2">
    <name type="scientific">Ligilactobacillus salivarius</name>
    <dbReference type="NCBI Taxonomy" id="1624"/>
    <lineage>
        <taxon>Bacteria</taxon>
        <taxon>Bacillati</taxon>
        <taxon>Bacillota</taxon>
        <taxon>Bacilli</taxon>
        <taxon>Lactobacillales</taxon>
        <taxon>Lactobacillaceae</taxon>
        <taxon>Ligilactobacillus</taxon>
    </lineage>
</organism>
<proteinExistence type="predicted"/>
<gene>
    <name evidence="1" type="ORF">A8C52_05140</name>
</gene>
<dbReference type="Proteomes" id="UP000218139">
    <property type="component" value="Unassembled WGS sequence"/>
</dbReference>
<evidence type="ECO:0000313" key="2">
    <source>
        <dbReference type="Proteomes" id="UP000218139"/>
    </source>
</evidence>
<accession>A0A9X6XJC9</accession>
<sequence>MIKDQNMINALKDATANYAENDLVLQSIDNYLKELGCNDISYYDNYVKANKFKKECIQALKPAVNEFYDIYVNQYDDANFAGQDVEKSFFNNFTVSYQFWNQVNSVPVPDFSNRDMIDNQKVAKDVFKKAGSEYIGSFVETVSKDQNSLLTATVAQSFAQRWIDDNFDGFYQDYLDTAKAKPNYHVEDYFMENIDRTIYPLFRRAFEGKQEEEKNKLLERLKQDLSYMGYPSDDVNQVISKANNNANILNVYVEYDAETVLETFFEDLVKGQKELTENVLEDIKEGGFYVHVQSYLKSKLNKVVELSKGYPQAYNVLRNRASMENFVDSKMSEMYADFKDYLKDNPDASFDDYLNEIDLINLILSLYDANKAREYYLNRFVDTARDFGYSNDDINAVLRNVVAKYESELYNFAKLGDQMVERIFTRYLQEQMI</sequence>
<name>A0A9X6XJC9_9LACO</name>
<comment type="caution">
    <text evidence="1">The sequence shown here is derived from an EMBL/GenBank/DDBJ whole genome shotgun (WGS) entry which is preliminary data.</text>
</comment>
<dbReference type="AlphaFoldDB" id="A0A9X6XJC9"/>
<dbReference type="EMBL" id="LXZO01000066">
    <property type="protein sequence ID" value="PAY48315.1"/>
    <property type="molecule type" value="Genomic_DNA"/>
</dbReference>
<dbReference type="RefSeq" id="WP_086201030.1">
    <property type="nucleotide sequence ID" value="NZ_LXZG01000077.1"/>
</dbReference>
<evidence type="ECO:0000313" key="1">
    <source>
        <dbReference type="EMBL" id="PAY48315.1"/>
    </source>
</evidence>
<protein>
    <submittedName>
        <fullName evidence="1">Uncharacterized protein</fullName>
    </submittedName>
</protein>